<dbReference type="InterPro" id="IPR025654">
    <property type="entry name" value="PEX2/10"/>
</dbReference>
<evidence type="ECO:0000313" key="20">
    <source>
        <dbReference type="EMBL" id="KAH3818170.1"/>
    </source>
</evidence>
<gene>
    <name evidence="20" type="ORF">DPMN_119766</name>
</gene>
<evidence type="ECO:0000256" key="9">
    <source>
        <dbReference type="ARBA" id="ARBA00022786"/>
    </source>
</evidence>
<evidence type="ECO:0000256" key="5">
    <source>
        <dbReference type="ARBA" id="ARBA00022679"/>
    </source>
</evidence>
<organism evidence="20 21">
    <name type="scientific">Dreissena polymorpha</name>
    <name type="common">Zebra mussel</name>
    <name type="synonym">Mytilus polymorpha</name>
    <dbReference type="NCBI Taxonomy" id="45954"/>
    <lineage>
        <taxon>Eukaryota</taxon>
        <taxon>Metazoa</taxon>
        <taxon>Spiralia</taxon>
        <taxon>Lophotrochozoa</taxon>
        <taxon>Mollusca</taxon>
        <taxon>Bivalvia</taxon>
        <taxon>Autobranchia</taxon>
        <taxon>Heteroconchia</taxon>
        <taxon>Euheterodonta</taxon>
        <taxon>Imparidentia</taxon>
        <taxon>Neoheterodontei</taxon>
        <taxon>Myida</taxon>
        <taxon>Dreissenoidea</taxon>
        <taxon>Dreissenidae</taxon>
        <taxon>Dreissena</taxon>
    </lineage>
</organism>
<evidence type="ECO:0000256" key="11">
    <source>
        <dbReference type="ARBA" id="ARBA00022927"/>
    </source>
</evidence>
<dbReference type="GO" id="GO:0016558">
    <property type="term" value="P:protein import into peroxisome matrix"/>
    <property type="evidence" value="ECO:0007669"/>
    <property type="project" value="InterPro"/>
</dbReference>
<keyword evidence="8 18" id="KW-0863">Zinc-finger</keyword>
<evidence type="ECO:0000256" key="3">
    <source>
        <dbReference type="ARBA" id="ARBA00008704"/>
    </source>
</evidence>
<keyword evidence="10" id="KW-0862">Zinc</keyword>
<protein>
    <recommendedName>
        <fullName evidence="17">RING-type E3 ubiquitin transferase (cysteine targeting)</fullName>
        <ecNumber evidence="17">2.3.2.36</ecNumber>
    </recommendedName>
    <alternativeName>
        <fullName evidence="15">Peroxin-2</fullName>
    </alternativeName>
</protein>
<dbReference type="GO" id="GO:0061630">
    <property type="term" value="F:ubiquitin protein ligase activity"/>
    <property type="evidence" value="ECO:0007669"/>
    <property type="project" value="UniProtKB-EC"/>
</dbReference>
<evidence type="ECO:0000256" key="6">
    <source>
        <dbReference type="ARBA" id="ARBA00022692"/>
    </source>
</evidence>
<evidence type="ECO:0000256" key="4">
    <source>
        <dbReference type="ARBA" id="ARBA00022448"/>
    </source>
</evidence>
<evidence type="ECO:0000313" key="21">
    <source>
        <dbReference type="Proteomes" id="UP000828390"/>
    </source>
</evidence>
<dbReference type="GO" id="GO:0008270">
    <property type="term" value="F:zinc ion binding"/>
    <property type="evidence" value="ECO:0007669"/>
    <property type="project" value="UniProtKB-KW"/>
</dbReference>
<keyword evidence="13" id="KW-0472">Membrane</keyword>
<comment type="caution">
    <text evidence="20">The sequence shown here is derived from an EMBL/GenBank/DDBJ whole genome shotgun (WGS) entry which is preliminary data.</text>
</comment>
<keyword evidence="5" id="KW-0808">Transferase</keyword>
<evidence type="ECO:0000256" key="13">
    <source>
        <dbReference type="ARBA" id="ARBA00023136"/>
    </source>
</evidence>
<dbReference type="Gene3D" id="3.30.40.10">
    <property type="entry name" value="Zinc/RING finger domain, C3HC4 (zinc finger)"/>
    <property type="match status" value="1"/>
</dbReference>
<dbReference type="AlphaFoldDB" id="A0A9D4GJC6"/>
<reference evidence="20" key="2">
    <citation type="submission" date="2020-11" db="EMBL/GenBank/DDBJ databases">
        <authorList>
            <person name="McCartney M.A."/>
            <person name="Auch B."/>
            <person name="Kono T."/>
            <person name="Mallez S."/>
            <person name="Becker A."/>
            <person name="Gohl D.M."/>
            <person name="Silverstein K.A.T."/>
            <person name="Koren S."/>
            <person name="Bechman K.B."/>
            <person name="Herman A."/>
            <person name="Abrahante J.E."/>
            <person name="Garbe J."/>
        </authorList>
    </citation>
    <scope>NUCLEOTIDE SEQUENCE</scope>
    <source>
        <strain evidence="20">Duluth1</strain>
        <tissue evidence="20">Whole animal</tissue>
    </source>
</reference>
<dbReference type="SMART" id="SM00184">
    <property type="entry name" value="RING"/>
    <property type="match status" value="1"/>
</dbReference>
<evidence type="ECO:0000256" key="2">
    <source>
        <dbReference type="ARBA" id="ARBA00004906"/>
    </source>
</evidence>
<dbReference type="InterPro" id="IPR017907">
    <property type="entry name" value="Znf_RING_CS"/>
</dbReference>
<keyword evidence="11" id="KW-0653">Protein transport</keyword>
<dbReference type="PANTHER" id="PTHR48178">
    <property type="entry name" value="PEROXISOME BIOGENESIS FACTOR 2"/>
    <property type="match status" value="1"/>
</dbReference>
<evidence type="ECO:0000256" key="7">
    <source>
        <dbReference type="ARBA" id="ARBA00022723"/>
    </source>
</evidence>
<dbReference type="InterPro" id="IPR006845">
    <property type="entry name" value="Pex_N"/>
</dbReference>
<keyword evidence="4" id="KW-0813">Transport</keyword>
<evidence type="ECO:0000256" key="18">
    <source>
        <dbReference type="PROSITE-ProRule" id="PRU00175"/>
    </source>
</evidence>
<comment type="similarity">
    <text evidence="3">Belongs to the pex2/pex10/pex12 family.</text>
</comment>
<proteinExistence type="inferred from homology"/>
<keyword evidence="9" id="KW-0833">Ubl conjugation pathway</keyword>
<evidence type="ECO:0000256" key="1">
    <source>
        <dbReference type="ARBA" id="ARBA00004585"/>
    </source>
</evidence>
<feature type="domain" description="RING-type" evidence="19">
    <location>
        <begin position="175"/>
        <end position="215"/>
    </location>
</feature>
<keyword evidence="14" id="KW-0576">Peroxisome</keyword>
<dbReference type="Proteomes" id="UP000828390">
    <property type="component" value="Unassembled WGS sequence"/>
</dbReference>
<keyword evidence="6" id="KW-0812">Transmembrane</keyword>
<dbReference type="SUPFAM" id="SSF57850">
    <property type="entry name" value="RING/U-box"/>
    <property type="match status" value="1"/>
</dbReference>
<dbReference type="EMBL" id="JAIWYP010000005">
    <property type="protein sequence ID" value="KAH3818170.1"/>
    <property type="molecule type" value="Genomic_DNA"/>
</dbReference>
<dbReference type="PROSITE" id="PS50089">
    <property type="entry name" value="ZF_RING_2"/>
    <property type="match status" value="1"/>
</dbReference>
<evidence type="ECO:0000259" key="19">
    <source>
        <dbReference type="PROSITE" id="PS50089"/>
    </source>
</evidence>
<sequence length="241" mass="27957">MESTLGQAMLSLKYRNERFPAATSPDWISRRQKILYACLLIGCPWLRDRSHDLVRLLRLDKWRDNVQQVIKWVETGFKLATLANFLVFLRQGSYMSVLERLLGIRSVFPQQQGMRQVTFEYMTRELLWHGFSEFLFFILPLVNFQKVKNFVLQKILPSASKSALSHNAPRDFTSCAVCGDWPIRAQEIGCHHVFCYFCIHSNYKADPGFACPLCSQKIGKERDIRSVTIVPRSNNDDDDNT</sequence>
<dbReference type="PANTHER" id="PTHR48178:SF1">
    <property type="entry name" value="PEROXISOME BIOGENESIS FACTOR 2"/>
    <property type="match status" value="1"/>
</dbReference>
<evidence type="ECO:0000256" key="15">
    <source>
        <dbReference type="ARBA" id="ARBA00032511"/>
    </source>
</evidence>
<dbReference type="InterPro" id="IPR018957">
    <property type="entry name" value="Znf_C3HC4_RING-type"/>
</dbReference>
<comment type="pathway">
    <text evidence="2">Protein modification; protein ubiquitination.</text>
</comment>
<comment type="subcellular location">
    <subcellularLocation>
        <location evidence="1">Peroxisome membrane</location>
        <topology evidence="1">Multi-pass membrane protein</topology>
    </subcellularLocation>
</comment>
<dbReference type="GO" id="GO:0005778">
    <property type="term" value="C:peroxisomal membrane"/>
    <property type="evidence" value="ECO:0007669"/>
    <property type="project" value="UniProtKB-SubCell"/>
</dbReference>
<evidence type="ECO:0000256" key="12">
    <source>
        <dbReference type="ARBA" id="ARBA00022989"/>
    </source>
</evidence>
<dbReference type="InterPro" id="IPR001841">
    <property type="entry name" value="Znf_RING"/>
</dbReference>
<dbReference type="PROSITE" id="PS00518">
    <property type="entry name" value="ZF_RING_1"/>
    <property type="match status" value="1"/>
</dbReference>
<dbReference type="EC" id="2.3.2.36" evidence="17"/>
<dbReference type="Pfam" id="PF00097">
    <property type="entry name" value="zf-C3HC4"/>
    <property type="match status" value="1"/>
</dbReference>
<keyword evidence="21" id="KW-1185">Reference proteome</keyword>
<keyword evidence="7" id="KW-0479">Metal-binding</keyword>
<accession>A0A9D4GJC6</accession>
<evidence type="ECO:0000256" key="10">
    <source>
        <dbReference type="ARBA" id="ARBA00022833"/>
    </source>
</evidence>
<name>A0A9D4GJC6_DREPO</name>
<evidence type="ECO:0000256" key="8">
    <source>
        <dbReference type="ARBA" id="ARBA00022771"/>
    </source>
</evidence>
<dbReference type="Pfam" id="PF04757">
    <property type="entry name" value="Pex2_Pex12"/>
    <property type="match status" value="1"/>
</dbReference>
<reference evidence="20" key="1">
    <citation type="journal article" date="2019" name="bioRxiv">
        <title>The Genome of the Zebra Mussel, Dreissena polymorpha: A Resource for Invasive Species Research.</title>
        <authorList>
            <person name="McCartney M.A."/>
            <person name="Auch B."/>
            <person name="Kono T."/>
            <person name="Mallez S."/>
            <person name="Zhang Y."/>
            <person name="Obille A."/>
            <person name="Becker A."/>
            <person name="Abrahante J.E."/>
            <person name="Garbe J."/>
            <person name="Badalamenti J.P."/>
            <person name="Herman A."/>
            <person name="Mangelson H."/>
            <person name="Liachko I."/>
            <person name="Sullivan S."/>
            <person name="Sone E.D."/>
            <person name="Koren S."/>
            <person name="Silverstein K.A.T."/>
            <person name="Beckman K.B."/>
            <person name="Gohl D.M."/>
        </authorList>
    </citation>
    <scope>NUCLEOTIDE SEQUENCE</scope>
    <source>
        <strain evidence="20">Duluth1</strain>
        <tissue evidence="20">Whole animal</tissue>
    </source>
</reference>
<dbReference type="InterPro" id="IPR013083">
    <property type="entry name" value="Znf_RING/FYVE/PHD"/>
</dbReference>
<comment type="catalytic activity">
    <reaction evidence="16">
        <text>[E2 ubiquitin-conjugating enzyme]-S-ubiquitinyl-L-cysteine + [acceptor protein]-L-cysteine = [E2 ubiquitin-conjugating enzyme]-L-cysteine + [acceptor protein]-S-ubiquitinyl-L-cysteine.</text>
        <dbReference type="EC" id="2.3.2.36"/>
    </reaction>
</comment>
<evidence type="ECO:0000256" key="17">
    <source>
        <dbReference type="ARBA" id="ARBA00034523"/>
    </source>
</evidence>
<keyword evidence="12" id="KW-1133">Transmembrane helix</keyword>
<evidence type="ECO:0000256" key="14">
    <source>
        <dbReference type="ARBA" id="ARBA00023140"/>
    </source>
</evidence>
<evidence type="ECO:0000256" key="16">
    <source>
        <dbReference type="ARBA" id="ARBA00034438"/>
    </source>
</evidence>